<evidence type="ECO:0000313" key="1">
    <source>
        <dbReference type="EMBL" id="KIM45735.1"/>
    </source>
</evidence>
<dbReference type="EMBL" id="KN831772">
    <property type="protein sequence ID" value="KIM45735.1"/>
    <property type="molecule type" value="Genomic_DNA"/>
</dbReference>
<reference evidence="1 2" key="1">
    <citation type="submission" date="2014-04" db="EMBL/GenBank/DDBJ databases">
        <authorList>
            <consortium name="DOE Joint Genome Institute"/>
            <person name="Kuo A."/>
            <person name="Gay G."/>
            <person name="Dore J."/>
            <person name="Kohler A."/>
            <person name="Nagy L.G."/>
            <person name="Floudas D."/>
            <person name="Copeland A."/>
            <person name="Barry K.W."/>
            <person name="Cichocki N."/>
            <person name="Veneault-Fourrey C."/>
            <person name="LaButti K."/>
            <person name="Lindquist E.A."/>
            <person name="Lipzen A."/>
            <person name="Lundell T."/>
            <person name="Morin E."/>
            <person name="Murat C."/>
            <person name="Sun H."/>
            <person name="Tunlid A."/>
            <person name="Henrissat B."/>
            <person name="Grigoriev I.V."/>
            <person name="Hibbett D.S."/>
            <person name="Martin F."/>
            <person name="Nordberg H.P."/>
            <person name="Cantor M.N."/>
            <person name="Hua S.X."/>
        </authorList>
    </citation>
    <scope>NUCLEOTIDE SEQUENCE [LARGE SCALE GENOMIC DNA]</scope>
    <source>
        <strain evidence="2">h7</strain>
    </source>
</reference>
<dbReference type="AlphaFoldDB" id="A0A0C3CA87"/>
<reference evidence="2" key="2">
    <citation type="submission" date="2015-01" db="EMBL/GenBank/DDBJ databases">
        <title>Evolutionary Origins and Diversification of the Mycorrhizal Mutualists.</title>
        <authorList>
            <consortium name="DOE Joint Genome Institute"/>
            <consortium name="Mycorrhizal Genomics Consortium"/>
            <person name="Kohler A."/>
            <person name="Kuo A."/>
            <person name="Nagy L.G."/>
            <person name="Floudas D."/>
            <person name="Copeland A."/>
            <person name="Barry K.W."/>
            <person name="Cichocki N."/>
            <person name="Veneault-Fourrey C."/>
            <person name="LaButti K."/>
            <person name="Lindquist E.A."/>
            <person name="Lipzen A."/>
            <person name="Lundell T."/>
            <person name="Morin E."/>
            <person name="Murat C."/>
            <person name="Riley R."/>
            <person name="Ohm R."/>
            <person name="Sun H."/>
            <person name="Tunlid A."/>
            <person name="Henrissat B."/>
            <person name="Grigoriev I.V."/>
            <person name="Hibbett D.S."/>
            <person name="Martin F."/>
        </authorList>
    </citation>
    <scope>NUCLEOTIDE SEQUENCE [LARGE SCALE GENOMIC DNA]</scope>
    <source>
        <strain evidence="2">h7</strain>
    </source>
</reference>
<dbReference type="Proteomes" id="UP000053424">
    <property type="component" value="Unassembled WGS sequence"/>
</dbReference>
<sequence length="251" mass="28546">MALCAGEWIPFKIKISSSALYIPSSEFPLSYQFLLPPPPCRVSEPPYSSYRPSIQLFKMPHGHSNSMETKFGLPFFLEDKTGRLTGSDFNDLHDRMKLLYRPRSRDPSRGIYDIYDASSGRSDSYEIPVVTLTFGSDNSLGTIKFAQDSRAREMGRYLSQVNTLGGSRLRRFFASDGNEYRWGWRLAEGDEWTCTNSKGEIISNYNLKSPGEPTYVHSSGCMLTVDESFRHLAVEMLATVMIMRHIAKYDL</sequence>
<evidence type="ECO:0000313" key="2">
    <source>
        <dbReference type="Proteomes" id="UP000053424"/>
    </source>
</evidence>
<keyword evidence="2" id="KW-1185">Reference proteome</keyword>
<proteinExistence type="predicted"/>
<dbReference type="HOGENOM" id="CLU_096875_0_0_1"/>
<name>A0A0C3CA87_HEBCY</name>
<organism evidence="1 2">
    <name type="scientific">Hebeloma cylindrosporum</name>
    <dbReference type="NCBI Taxonomy" id="76867"/>
    <lineage>
        <taxon>Eukaryota</taxon>
        <taxon>Fungi</taxon>
        <taxon>Dikarya</taxon>
        <taxon>Basidiomycota</taxon>
        <taxon>Agaricomycotina</taxon>
        <taxon>Agaricomycetes</taxon>
        <taxon>Agaricomycetidae</taxon>
        <taxon>Agaricales</taxon>
        <taxon>Agaricineae</taxon>
        <taxon>Hymenogastraceae</taxon>
        <taxon>Hebeloma</taxon>
    </lineage>
</organism>
<protein>
    <submittedName>
        <fullName evidence="1">Uncharacterized protein</fullName>
    </submittedName>
</protein>
<dbReference type="OrthoDB" id="3242031at2759"/>
<accession>A0A0C3CA87</accession>
<gene>
    <name evidence="1" type="ORF">M413DRAFT_442347</name>
</gene>